<gene>
    <name evidence="3" type="ORF">SAMN05192558_117104</name>
</gene>
<evidence type="ECO:0000256" key="1">
    <source>
        <dbReference type="SAM" id="SignalP"/>
    </source>
</evidence>
<feature type="signal peptide" evidence="1">
    <location>
        <begin position="1"/>
        <end position="28"/>
    </location>
</feature>
<feature type="domain" description="Ricin B lectin" evidence="2">
    <location>
        <begin position="181"/>
        <end position="324"/>
    </location>
</feature>
<proteinExistence type="predicted"/>
<dbReference type="Pfam" id="PF00652">
    <property type="entry name" value="Ricin_B_lectin"/>
    <property type="match status" value="2"/>
</dbReference>
<feature type="domain" description="Ricin B lectin" evidence="2">
    <location>
        <begin position="38"/>
        <end position="180"/>
    </location>
</feature>
<protein>
    <submittedName>
        <fullName evidence="3">Ricin-type beta-trefoil lectin domain-like</fullName>
    </submittedName>
</protein>
<dbReference type="InterPro" id="IPR035992">
    <property type="entry name" value="Ricin_B-like_lectins"/>
</dbReference>
<feature type="chain" id="PRO_5011690443" evidence="1">
    <location>
        <begin position="29"/>
        <end position="324"/>
    </location>
</feature>
<dbReference type="Gene3D" id="2.80.10.50">
    <property type="match status" value="4"/>
</dbReference>
<keyword evidence="1" id="KW-0732">Signal</keyword>
<evidence type="ECO:0000259" key="2">
    <source>
        <dbReference type="SMART" id="SM00458"/>
    </source>
</evidence>
<dbReference type="GO" id="GO:0030246">
    <property type="term" value="F:carbohydrate binding"/>
    <property type="evidence" value="ECO:0007669"/>
    <property type="project" value="UniProtKB-KW"/>
</dbReference>
<keyword evidence="3" id="KW-0430">Lectin</keyword>
<dbReference type="AlphaFoldDB" id="A0A1H0W518"/>
<dbReference type="CDD" id="cd00161">
    <property type="entry name" value="beta-trefoil_Ricin-like"/>
    <property type="match status" value="1"/>
</dbReference>
<dbReference type="OrthoDB" id="5381276at2"/>
<organism evidence="3 4">
    <name type="scientific">Actinokineospora alba</name>
    <dbReference type="NCBI Taxonomy" id="504798"/>
    <lineage>
        <taxon>Bacteria</taxon>
        <taxon>Bacillati</taxon>
        <taxon>Actinomycetota</taxon>
        <taxon>Actinomycetes</taxon>
        <taxon>Pseudonocardiales</taxon>
        <taxon>Pseudonocardiaceae</taxon>
        <taxon>Actinokineospora</taxon>
    </lineage>
</organism>
<dbReference type="InterPro" id="IPR000772">
    <property type="entry name" value="Ricin_B_lectin"/>
</dbReference>
<name>A0A1H0W518_9PSEU</name>
<evidence type="ECO:0000313" key="3">
    <source>
        <dbReference type="EMBL" id="SDP85575.1"/>
    </source>
</evidence>
<accession>A0A1H0W518</accession>
<sequence length="324" mass="36071">MRRLILKIGLVSAAVVGSVLTGAAPSSAAVPPFTDSTTWAYLSNPASGMVVDVAGQSRAERASIWTWPFHGDLNQHWEVKSVPNTPYYTIAATHSRMCLDVRWGNWNNGTEVWQWPCHGGDPQLWKPETFAVDQFGYSTFRLRNKGSQRCLEVPGGVAPQGAVLRIWDCHGGRNQEWRQGNFLSNPTRGHVADIRDGNTASGAQAWMWPFHGGANQEVYAPYASGFGAQARRFSFLHSGKCLGVQGRSPQNGALVVQLPCDLADTNQVWLQERVLTDKWGHPINRYRNKLTGKCLDIWVHDAPVGARLLQWDCHTGWNQQWRIG</sequence>
<dbReference type="SMART" id="SM00458">
    <property type="entry name" value="RICIN"/>
    <property type="match status" value="2"/>
</dbReference>
<dbReference type="RefSeq" id="WP_091383531.1">
    <property type="nucleotide sequence ID" value="NZ_FNDV01000007.1"/>
</dbReference>
<dbReference type="PROSITE" id="PS50231">
    <property type="entry name" value="RICIN_B_LECTIN"/>
    <property type="match status" value="2"/>
</dbReference>
<evidence type="ECO:0000313" key="4">
    <source>
        <dbReference type="Proteomes" id="UP000199651"/>
    </source>
</evidence>
<dbReference type="STRING" id="504798.SAMN05421871_107104"/>
<keyword evidence="4" id="KW-1185">Reference proteome</keyword>
<dbReference type="EMBL" id="FNJB01000017">
    <property type="protein sequence ID" value="SDP85575.1"/>
    <property type="molecule type" value="Genomic_DNA"/>
</dbReference>
<dbReference type="SUPFAM" id="SSF50370">
    <property type="entry name" value="Ricin B-like lectins"/>
    <property type="match status" value="2"/>
</dbReference>
<reference evidence="4" key="1">
    <citation type="submission" date="2016-10" db="EMBL/GenBank/DDBJ databases">
        <authorList>
            <person name="Varghese N."/>
            <person name="Submissions S."/>
        </authorList>
    </citation>
    <scope>NUCLEOTIDE SEQUENCE [LARGE SCALE GENOMIC DNA]</scope>
    <source>
        <strain evidence="4">IBRC-M 10655</strain>
    </source>
</reference>
<dbReference type="Proteomes" id="UP000199651">
    <property type="component" value="Unassembled WGS sequence"/>
</dbReference>